<sequence>MSRKELSRSELDQLAKLAKLRNDQIDTIDIPEAPAENWMQARRGEFYRPRKQAVTIRLDADVVAWFKERADNGGYQTEINRALRRYVAAMVGQANRGVRRRG</sequence>
<keyword evidence="2" id="KW-1185">Reference proteome</keyword>
<dbReference type="InterPro" id="IPR025528">
    <property type="entry name" value="BrnA_antitoxin"/>
</dbReference>
<gene>
    <name evidence="1" type="ORF">FHP25_06545</name>
</gene>
<comment type="caution">
    <text evidence="1">The sequence shown here is derived from an EMBL/GenBank/DDBJ whole genome shotgun (WGS) entry which is preliminary data.</text>
</comment>
<proteinExistence type="predicted"/>
<accession>A0A5C8PS82</accession>
<name>A0A5C8PS82_9HYPH</name>
<evidence type="ECO:0000313" key="2">
    <source>
        <dbReference type="Proteomes" id="UP000321638"/>
    </source>
</evidence>
<dbReference type="AlphaFoldDB" id="A0A5C8PS82"/>
<dbReference type="RefSeq" id="WP_147846098.1">
    <property type="nucleotide sequence ID" value="NZ_VDUZ01000005.1"/>
</dbReference>
<dbReference type="EMBL" id="VDUZ01000005">
    <property type="protein sequence ID" value="TXL79590.1"/>
    <property type="molecule type" value="Genomic_DNA"/>
</dbReference>
<organism evidence="1 2">
    <name type="scientific">Vineibacter terrae</name>
    <dbReference type="NCBI Taxonomy" id="2586908"/>
    <lineage>
        <taxon>Bacteria</taxon>
        <taxon>Pseudomonadati</taxon>
        <taxon>Pseudomonadota</taxon>
        <taxon>Alphaproteobacteria</taxon>
        <taxon>Hyphomicrobiales</taxon>
        <taxon>Vineibacter</taxon>
    </lineage>
</organism>
<dbReference type="Pfam" id="PF14384">
    <property type="entry name" value="BrnA_antitoxin"/>
    <property type="match status" value="1"/>
</dbReference>
<reference evidence="1 2" key="1">
    <citation type="submission" date="2019-06" db="EMBL/GenBank/DDBJ databases">
        <title>New taxonomy in bacterial strain CC-CFT640, isolated from vineyard.</title>
        <authorList>
            <person name="Lin S.-Y."/>
            <person name="Tsai C.-F."/>
            <person name="Young C.-C."/>
        </authorList>
    </citation>
    <scope>NUCLEOTIDE SEQUENCE [LARGE SCALE GENOMIC DNA]</scope>
    <source>
        <strain evidence="1 2">CC-CFT640</strain>
    </source>
</reference>
<dbReference type="Proteomes" id="UP000321638">
    <property type="component" value="Unassembled WGS sequence"/>
</dbReference>
<evidence type="ECO:0000313" key="1">
    <source>
        <dbReference type="EMBL" id="TXL79590.1"/>
    </source>
</evidence>
<protein>
    <submittedName>
        <fullName evidence="1">BrnA antitoxin family protein</fullName>
    </submittedName>
</protein>
<dbReference type="OrthoDB" id="361944at2"/>